<name>A0A2T1AKT1_TRISK</name>
<feature type="domain" description="Nitrile hydratase beta subunit-like N-terminal" evidence="1">
    <location>
        <begin position="9"/>
        <end position="90"/>
    </location>
</feature>
<protein>
    <submittedName>
        <fullName evidence="2">Nitrile hydratase accessory protein</fullName>
    </submittedName>
</protein>
<evidence type="ECO:0000259" key="1">
    <source>
        <dbReference type="Pfam" id="PF21006"/>
    </source>
</evidence>
<reference evidence="2 3" key="1">
    <citation type="submission" date="2018-03" db="EMBL/GenBank/DDBJ databases">
        <title>Genomic Encyclopedia of Archaeal and Bacterial Type Strains, Phase II (KMG-II): from individual species to whole genera.</title>
        <authorList>
            <person name="Goeker M."/>
        </authorList>
    </citation>
    <scope>NUCLEOTIDE SEQUENCE [LARGE SCALE GENOMIC DNA]</scope>
    <source>
        <strain evidence="2 3">DSM 25328</strain>
    </source>
</reference>
<dbReference type="NCBIfam" id="TIGR03889">
    <property type="entry name" value="nitrile_acc"/>
    <property type="match status" value="1"/>
</dbReference>
<evidence type="ECO:0000313" key="2">
    <source>
        <dbReference type="EMBL" id="PRZ48908.1"/>
    </source>
</evidence>
<accession>A0A2T1AKT1</accession>
<proteinExistence type="predicted"/>
<dbReference type="SUPFAM" id="SSF50090">
    <property type="entry name" value="Electron transport accessory proteins"/>
    <property type="match status" value="1"/>
</dbReference>
<dbReference type="Gene3D" id="1.10.472.20">
    <property type="entry name" value="Nitrile hydratase, beta subunit"/>
    <property type="match status" value="1"/>
</dbReference>
<dbReference type="InterPro" id="IPR023808">
    <property type="entry name" value="Nitrile_Hydratase_acc_put"/>
</dbReference>
<gene>
    <name evidence="2" type="ORF">CLV89_103223</name>
</gene>
<dbReference type="InterPro" id="IPR008990">
    <property type="entry name" value="Elect_transpt_acc-like_dom_sf"/>
</dbReference>
<organism evidence="2 3">
    <name type="scientific">Tritonibacter scottomollicae</name>
    <name type="common">Epibacterium scottomollicae</name>
    <dbReference type="NCBI Taxonomy" id="483013"/>
    <lineage>
        <taxon>Bacteria</taxon>
        <taxon>Pseudomonadati</taxon>
        <taxon>Pseudomonadota</taxon>
        <taxon>Alphaproteobacteria</taxon>
        <taxon>Rhodobacterales</taxon>
        <taxon>Paracoccaceae</taxon>
        <taxon>Tritonibacter</taxon>
    </lineage>
</organism>
<dbReference type="Proteomes" id="UP000237718">
    <property type="component" value="Unassembled WGS sequence"/>
</dbReference>
<dbReference type="Pfam" id="PF21006">
    <property type="entry name" value="NHase_beta_N"/>
    <property type="match status" value="1"/>
</dbReference>
<sequence>MPQCDTLPTPVFEAPWHAQAFALAVHLNESGLFTWPEWVTQFSAALQEAGLARELNGGDDYFEIWLATIEAMMTAEGHVTATEVEHVKQGWERAYLATPHGQPVHLQEGV</sequence>
<dbReference type="InterPro" id="IPR042262">
    <property type="entry name" value="CN_hydtase_beta_C"/>
</dbReference>
<dbReference type="OrthoDB" id="9811616at2"/>
<dbReference type="AlphaFoldDB" id="A0A2T1AKT1"/>
<comment type="caution">
    <text evidence="2">The sequence shown here is derived from an EMBL/GenBank/DDBJ whole genome shotgun (WGS) entry which is preliminary data.</text>
</comment>
<dbReference type="EMBL" id="PVUF01000003">
    <property type="protein sequence ID" value="PRZ48908.1"/>
    <property type="molecule type" value="Genomic_DNA"/>
</dbReference>
<dbReference type="InterPro" id="IPR049054">
    <property type="entry name" value="CN_hydtase_beta-like_N"/>
</dbReference>
<dbReference type="RefSeq" id="WP_106162929.1">
    <property type="nucleotide sequence ID" value="NZ_PVUF01000003.1"/>
</dbReference>
<evidence type="ECO:0000313" key="3">
    <source>
        <dbReference type="Proteomes" id="UP000237718"/>
    </source>
</evidence>